<dbReference type="STRING" id="576137.A0A1L7WMW2"/>
<evidence type="ECO:0000259" key="5">
    <source>
        <dbReference type="SMART" id="SM00563"/>
    </source>
</evidence>
<dbReference type="SUPFAM" id="SSF69593">
    <property type="entry name" value="Glycerol-3-phosphate (1)-acyltransferase"/>
    <property type="match status" value="1"/>
</dbReference>
<feature type="domain" description="Phospholipid/glycerol acyltransferase" evidence="5">
    <location>
        <begin position="84"/>
        <end position="206"/>
    </location>
</feature>
<organism evidence="6 7">
    <name type="scientific">Phialocephala subalpina</name>
    <dbReference type="NCBI Taxonomy" id="576137"/>
    <lineage>
        <taxon>Eukaryota</taxon>
        <taxon>Fungi</taxon>
        <taxon>Dikarya</taxon>
        <taxon>Ascomycota</taxon>
        <taxon>Pezizomycotina</taxon>
        <taxon>Leotiomycetes</taxon>
        <taxon>Helotiales</taxon>
        <taxon>Mollisiaceae</taxon>
        <taxon>Phialocephala</taxon>
        <taxon>Phialocephala fortinii species complex</taxon>
    </lineage>
</organism>
<dbReference type="CDD" id="cd07990">
    <property type="entry name" value="LPLAT_LCLAT1-like"/>
    <property type="match status" value="1"/>
</dbReference>
<proteinExistence type="inferred from homology"/>
<dbReference type="AlphaFoldDB" id="A0A1L7WMW2"/>
<dbReference type="EMBL" id="FJOG01000004">
    <property type="protein sequence ID" value="CZR54110.1"/>
    <property type="molecule type" value="Genomic_DNA"/>
</dbReference>
<dbReference type="GO" id="GO:0003841">
    <property type="term" value="F:1-acylglycerol-3-phosphate O-acyltransferase activity"/>
    <property type="evidence" value="ECO:0007669"/>
    <property type="project" value="TreeGrafter"/>
</dbReference>
<protein>
    <submittedName>
        <fullName evidence="6">Probable 1-acyl-sn-glycerol-3-phosphate acyltransferase delta</fullName>
    </submittedName>
</protein>
<dbReference type="Proteomes" id="UP000184330">
    <property type="component" value="Unassembled WGS sequence"/>
</dbReference>
<keyword evidence="4" id="KW-0812">Transmembrane</keyword>
<dbReference type="Pfam" id="PF01553">
    <property type="entry name" value="Acyltransferase"/>
    <property type="match status" value="1"/>
</dbReference>
<evidence type="ECO:0000256" key="3">
    <source>
        <dbReference type="ARBA" id="ARBA00023315"/>
    </source>
</evidence>
<dbReference type="PANTHER" id="PTHR10983">
    <property type="entry name" value="1-ACYLGLYCEROL-3-PHOSPHATE ACYLTRANSFERASE-RELATED"/>
    <property type="match status" value="1"/>
</dbReference>
<comment type="similarity">
    <text evidence="1">Belongs to the 1-acyl-sn-glycerol-3-phosphate acyltransferase family.</text>
</comment>
<accession>A0A1L7WMW2</accession>
<evidence type="ECO:0000256" key="1">
    <source>
        <dbReference type="ARBA" id="ARBA00008655"/>
    </source>
</evidence>
<dbReference type="SMART" id="SM00563">
    <property type="entry name" value="PlsC"/>
    <property type="match status" value="1"/>
</dbReference>
<evidence type="ECO:0000313" key="6">
    <source>
        <dbReference type="EMBL" id="CZR54110.1"/>
    </source>
</evidence>
<reference evidence="6" key="1">
    <citation type="submission" date="2016-03" db="EMBL/GenBank/DDBJ databases">
        <authorList>
            <person name="Ploux O."/>
        </authorList>
    </citation>
    <scope>NUCLEOTIDE SEQUENCE [LARGE SCALE GENOMIC DNA]</scope>
    <source>
        <strain evidence="6">UAMH 11012</strain>
    </source>
</reference>
<evidence type="ECO:0000256" key="2">
    <source>
        <dbReference type="ARBA" id="ARBA00022679"/>
    </source>
</evidence>
<name>A0A1L7WMW2_9HELO</name>
<keyword evidence="7" id="KW-1185">Reference proteome</keyword>
<dbReference type="InterPro" id="IPR002123">
    <property type="entry name" value="Plipid/glycerol_acylTrfase"/>
</dbReference>
<keyword evidence="4" id="KW-0472">Membrane</keyword>
<evidence type="ECO:0000313" key="7">
    <source>
        <dbReference type="Proteomes" id="UP000184330"/>
    </source>
</evidence>
<gene>
    <name evidence="6" type="ORF">PAC_03993</name>
</gene>
<dbReference type="PANTHER" id="PTHR10983:SF24">
    <property type="entry name" value="1-ACYLGLYCEROL-3-PHOSPHATE O-ACYLTRANSFERASE 3, ISOFORM E-RELATED"/>
    <property type="match status" value="1"/>
</dbReference>
<dbReference type="Pfam" id="PF16076">
    <property type="entry name" value="Acyltransf_C"/>
    <property type="match status" value="1"/>
</dbReference>
<dbReference type="OrthoDB" id="189226at2759"/>
<feature type="transmembrane region" description="Helical" evidence="4">
    <location>
        <begin position="12"/>
        <end position="40"/>
    </location>
</feature>
<sequence length="301" mass="35228">MSIGDVLTNIRGIILFIPWALYLVIMDLVLSLLLPFSFFFPNAVYDASSFVAFTNWNWIQCIFEVFNGGKITMSGDTLPEGESAIVISNHVSWTDFYMIQALAIRAGMLGRCRWFSKIELRWVPLLGWGIWAMGMPMVSRQWTKDKKELDRVFAGITQRKWPTWLISFSEATRYTPKKAEETKNWCKANDRPIPRHLLYPRTKGFVTTVQHLRKAKHMKAVYDMTIAYEHNHKFLEAPTIWESLANGGLSTKKGYRFHVHVRRFLLADLPESDAELVKWLETRWVEKGEYLEEKREEWARL</sequence>
<dbReference type="GO" id="GO:0012505">
    <property type="term" value="C:endomembrane system"/>
    <property type="evidence" value="ECO:0007669"/>
    <property type="project" value="TreeGrafter"/>
</dbReference>
<keyword evidence="4" id="KW-1133">Transmembrane helix</keyword>
<evidence type="ECO:0000256" key="4">
    <source>
        <dbReference type="SAM" id="Phobius"/>
    </source>
</evidence>
<dbReference type="InterPro" id="IPR032098">
    <property type="entry name" value="Acyltransf_C"/>
</dbReference>
<keyword evidence="3 6" id="KW-0012">Acyltransferase</keyword>
<keyword evidence="2 6" id="KW-0808">Transferase</keyword>